<feature type="compositionally biased region" description="Polar residues" evidence="11">
    <location>
        <begin position="394"/>
        <end position="403"/>
    </location>
</feature>
<name>T1KEB7_TETUR</name>
<accession>T1KEB7</accession>
<feature type="compositionally biased region" description="Acidic residues" evidence="11">
    <location>
        <begin position="119"/>
        <end position="143"/>
    </location>
</feature>
<dbReference type="HOGENOM" id="CLU_683954_0_0_1"/>
<feature type="region of interest" description="Disordered" evidence="11">
    <location>
        <begin position="379"/>
        <end position="403"/>
    </location>
</feature>
<sequence>MLTGLANYLFGLNEYSEEALENLFKETPVKGSDGDDWILVELKQPKSNLSADSSEQPTEAGSGSLTSSKNCELPENEPENGISAEDSSSDVDGESTNKENDSDNKLLTASNFPTTATSDDSEDKEDEEEDEDDEDDDRDDGEADGMIGDNINARNQETANKRKKRKSRDNNHTGTMEGSWFVTPPPCFVSHKKSSKKVSASPLEDILIEYPSISVFHSHTSSLDSFYPLPSTSSLSPSSSPLSLVSPSSCTSNESKPNNDQCLATRRIIDTVSIIAVTVEKLARMTSGAPKGSNRSNRGHHNGSSSNSNENNVEMNLRQPPRGAEARGAPIENHERNAGYLSDITNHHLAPMQKAINQGSQKYLKKSFLNRQNLVKFQSNRRPTRRQRCTQRPSGYSNNRKMC</sequence>
<dbReference type="STRING" id="32264.T1KEB7"/>
<dbReference type="GO" id="GO:0045893">
    <property type="term" value="P:positive regulation of DNA-templated transcription"/>
    <property type="evidence" value="ECO:0007669"/>
    <property type="project" value="TreeGrafter"/>
</dbReference>
<evidence type="ECO:0000256" key="7">
    <source>
        <dbReference type="ARBA" id="ARBA00023163"/>
    </source>
</evidence>
<dbReference type="KEGG" id="tut:107363034"/>
<dbReference type="GO" id="GO:0005776">
    <property type="term" value="C:autophagosome"/>
    <property type="evidence" value="ECO:0007669"/>
    <property type="project" value="UniProtKB-SubCell"/>
</dbReference>
<keyword evidence="6" id="KW-0010">Activator</keyword>
<dbReference type="GO" id="GO:0005829">
    <property type="term" value="C:cytosol"/>
    <property type="evidence" value="ECO:0007669"/>
    <property type="project" value="UniProtKB-SubCell"/>
</dbReference>
<dbReference type="PANTHER" id="PTHR31671">
    <property type="entry name" value="DIABETES AND OBESITY REGULATED, ISOFORM G"/>
    <property type="match status" value="1"/>
</dbReference>
<dbReference type="AlphaFoldDB" id="T1KEB7"/>
<evidence type="ECO:0000313" key="13">
    <source>
        <dbReference type="Proteomes" id="UP000015104"/>
    </source>
</evidence>
<feature type="compositionally biased region" description="Low complexity" evidence="11">
    <location>
        <begin position="302"/>
        <end position="312"/>
    </location>
</feature>
<keyword evidence="7" id="KW-0804">Transcription</keyword>
<reference evidence="12" key="2">
    <citation type="submission" date="2015-06" db="UniProtKB">
        <authorList>
            <consortium name="EnsemblMetazoa"/>
        </authorList>
    </citation>
    <scope>IDENTIFICATION</scope>
</reference>
<evidence type="ECO:0000313" key="12">
    <source>
        <dbReference type="EnsemblMetazoa" id="tetur09g06000.1"/>
    </source>
</evidence>
<protein>
    <submittedName>
        <fullName evidence="12">Uncharacterized protein</fullName>
    </submittedName>
</protein>
<evidence type="ECO:0000256" key="1">
    <source>
        <dbReference type="ARBA" id="ARBA00004419"/>
    </source>
</evidence>
<dbReference type="EnsemblMetazoa" id="tetur09g06000.1">
    <property type="protein sequence ID" value="tetur09g06000.1"/>
    <property type="gene ID" value="tetur09g06000"/>
</dbReference>
<evidence type="ECO:0000256" key="8">
    <source>
        <dbReference type="ARBA" id="ARBA00023242"/>
    </source>
</evidence>
<evidence type="ECO:0000256" key="4">
    <source>
        <dbReference type="ARBA" id="ARBA00023006"/>
    </source>
</evidence>
<keyword evidence="5" id="KW-0805">Transcription regulation</keyword>
<dbReference type="PANTHER" id="PTHR31671:SF3">
    <property type="entry name" value="DIABETES AND OBESITY REGULATED, ISOFORM G"/>
    <property type="match status" value="1"/>
</dbReference>
<keyword evidence="4" id="KW-0072">Autophagy</keyword>
<evidence type="ECO:0000256" key="6">
    <source>
        <dbReference type="ARBA" id="ARBA00023159"/>
    </source>
</evidence>
<evidence type="ECO:0000256" key="9">
    <source>
        <dbReference type="ARBA" id="ARBA00023329"/>
    </source>
</evidence>
<dbReference type="Proteomes" id="UP000015104">
    <property type="component" value="Unassembled WGS sequence"/>
</dbReference>
<keyword evidence="8" id="KW-0539">Nucleus</keyword>
<feature type="compositionally biased region" description="Polar residues" evidence="11">
    <location>
        <begin position="250"/>
        <end position="259"/>
    </location>
</feature>
<keyword evidence="13" id="KW-1185">Reference proteome</keyword>
<feature type="compositionally biased region" description="Basic and acidic residues" evidence="11">
    <location>
        <begin position="95"/>
        <end position="104"/>
    </location>
</feature>
<feature type="region of interest" description="Disordered" evidence="11">
    <location>
        <begin position="229"/>
        <end position="259"/>
    </location>
</feature>
<comment type="subcellular location">
    <subcellularLocation>
        <location evidence="2">Cytoplasm</location>
        <location evidence="2">Cytosol</location>
    </subcellularLocation>
    <subcellularLocation>
        <location evidence="1">Cytoplasmic vesicle</location>
        <location evidence="1">Autophagosome</location>
    </subcellularLocation>
    <subcellularLocation>
        <location evidence="10">Nucleus</location>
        <location evidence="10">Nuclear body</location>
    </subcellularLocation>
</comment>
<dbReference type="InterPro" id="IPR029431">
    <property type="entry name" value="TP53INP"/>
</dbReference>
<reference evidence="13" key="1">
    <citation type="submission" date="2011-08" db="EMBL/GenBank/DDBJ databases">
        <authorList>
            <person name="Rombauts S."/>
        </authorList>
    </citation>
    <scope>NUCLEOTIDE SEQUENCE</scope>
    <source>
        <strain evidence="13">London</strain>
    </source>
</reference>
<proteinExistence type="predicted"/>
<feature type="region of interest" description="Disordered" evidence="11">
    <location>
        <begin position="41"/>
        <end position="182"/>
    </location>
</feature>
<dbReference type="GO" id="GO:0031410">
    <property type="term" value="C:cytoplasmic vesicle"/>
    <property type="evidence" value="ECO:0007669"/>
    <property type="project" value="UniProtKB-KW"/>
</dbReference>
<feature type="compositionally biased region" description="Polar residues" evidence="11">
    <location>
        <begin position="105"/>
        <end position="118"/>
    </location>
</feature>
<dbReference type="OrthoDB" id="10041339at2759"/>
<evidence type="ECO:0000256" key="5">
    <source>
        <dbReference type="ARBA" id="ARBA00023015"/>
    </source>
</evidence>
<keyword evidence="9" id="KW-0968">Cytoplasmic vesicle</keyword>
<evidence type="ECO:0000256" key="10">
    <source>
        <dbReference type="ARBA" id="ARBA00034306"/>
    </source>
</evidence>
<organism evidence="12 13">
    <name type="scientific">Tetranychus urticae</name>
    <name type="common">Two-spotted spider mite</name>
    <dbReference type="NCBI Taxonomy" id="32264"/>
    <lineage>
        <taxon>Eukaryota</taxon>
        <taxon>Metazoa</taxon>
        <taxon>Ecdysozoa</taxon>
        <taxon>Arthropoda</taxon>
        <taxon>Chelicerata</taxon>
        <taxon>Arachnida</taxon>
        <taxon>Acari</taxon>
        <taxon>Acariformes</taxon>
        <taxon>Trombidiformes</taxon>
        <taxon>Prostigmata</taxon>
        <taxon>Eleutherengona</taxon>
        <taxon>Raphignathae</taxon>
        <taxon>Tetranychoidea</taxon>
        <taxon>Tetranychidae</taxon>
        <taxon>Tetranychus</taxon>
    </lineage>
</organism>
<dbReference type="eggNOG" id="ENOG502QTG4">
    <property type="taxonomic scope" value="Eukaryota"/>
</dbReference>
<dbReference type="OMA" id="ENHERTG"/>
<dbReference type="EMBL" id="CAEY01002034">
    <property type="status" value="NOT_ANNOTATED_CDS"/>
    <property type="molecule type" value="Genomic_DNA"/>
</dbReference>
<feature type="region of interest" description="Disordered" evidence="11">
    <location>
        <begin position="286"/>
        <end position="330"/>
    </location>
</feature>
<evidence type="ECO:0000256" key="3">
    <source>
        <dbReference type="ARBA" id="ARBA00022490"/>
    </source>
</evidence>
<dbReference type="GO" id="GO:0016604">
    <property type="term" value="C:nuclear body"/>
    <property type="evidence" value="ECO:0007669"/>
    <property type="project" value="UniProtKB-SubCell"/>
</dbReference>
<dbReference type="GO" id="GO:0000045">
    <property type="term" value="P:autophagosome assembly"/>
    <property type="evidence" value="ECO:0007669"/>
    <property type="project" value="TreeGrafter"/>
</dbReference>
<feature type="compositionally biased region" description="Polar residues" evidence="11">
    <location>
        <begin position="45"/>
        <end position="70"/>
    </location>
</feature>
<feature type="compositionally biased region" description="Low complexity" evidence="11">
    <location>
        <begin position="229"/>
        <end position="249"/>
    </location>
</feature>
<gene>
    <name evidence="12" type="primary">107363034</name>
</gene>
<evidence type="ECO:0000256" key="2">
    <source>
        <dbReference type="ARBA" id="ARBA00004514"/>
    </source>
</evidence>
<evidence type="ECO:0000256" key="11">
    <source>
        <dbReference type="SAM" id="MobiDB-lite"/>
    </source>
</evidence>
<keyword evidence="3" id="KW-0963">Cytoplasm</keyword>
<dbReference type="Pfam" id="PF14839">
    <property type="entry name" value="DOR"/>
    <property type="match status" value="1"/>
</dbReference>